<reference evidence="2 3" key="1">
    <citation type="journal article" date="2022" name="Nat. Ecol. Evol.">
        <title>A masculinizing supergene underlies an exaggerated male reproductive morph in a spider.</title>
        <authorList>
            <person name="Hendrickx F."/>
            <person name="De Corte Z."/>
            <person name="Sonet G."/>
            <person name="Van Belleghem S.M."/>
            <person name="Kostlbacher S."/>
            <person name="Vangestel C."/>
        </authorList>
    </citation>
    <scope>NUCLEOTIDE SEQUENCE [LARGE SCALE GENOMIC DNA]</scope>
    <source>
        <strain evidence="2">W744_W776</strain>
    </source>
</reference>
<protein>
    <submittedName>
        <fullName evidence="2">Uncharacterized protein</fullName>
    </submittedName>
</protein>
<proteinExistence type="predicted"/>
<dbReference type="Proteomes" id="UP000827092">
    <property type="component" value="Unassembled WGS sequence"/>
</dbReference>
<accession>A0AAV6USB5</accession>
<organism evidence="2 3">
    <name type="scientific">Oedothorax gibbosus</name>
    <dbReference type="NCBI Taxonomy" id="931172"/>
    <lineage>
        <taxon>Eukaryota</taxon>
        <taxon>Metazoa</taxon>
        <taxon>Ecdysozoa</taxon>
        <taxon>Arthropoda</taxon>
        <taxon>Chelicerata</taxon>
        <taxon>Arachnida</taxon>
        <taxon>Araneae</taxon>
        <taxon>Araneomorphae</taxon>
        <taxon>Entelegynae</taxon>
        <taxon>Araneoidea</taxon>
        <taxon>Linyphiidae</taxon>
        <taxon>Erigoninae</taxon>
        <taxon>Oedothorax</taxon>
    </lineage>
</organism>
<dbReference type="EMBL" id="JAFNEN010000299">
    <property type="protein sequence ID" value="KAG8186500.1"/>
    <property type="molecule type" value="Genomic_DNA"/>
</dbReference>
<dbReference type="AlphaFoldDB" id="A0AAV6USB5"/>
<keyword evidence="3" id="KW-1185">Reference proteome</keyword>
<name>A0AAV6USB5_9ARAC</name>
<gene>
    <name evidence="2" type="ORF">JTE90_004830</name>
</gene>
<sequence length="88" mass="9884">MNQDHELCSASGFFFSHNGFLYYLKCSVTLAQSPADHLQGGDTPNTHPTMDPLGSRYGELPENKASASFTKETVWKQRTTQPNTFVHY</sequence>
<feature type="region of interest" description="Disordered" evidence="1">
    <location>
        <begin position="37"/>
        <end position="59"/>
    </location>
</feature>
<evidence type="ECO:0000313" key="3">
    <source>
        <dbReference type="Proteomes" id="UP000827092"/>
    </source>
</evidence>
<evidence type="ECO:0000256" key="1">
    <source>
        <dbReference type="SAM" id="MobiDB-lite"/>
    </source>
</evidence>
<comment type="caution">
    <text evidence="2">The sequence shown here is derived from an EMBL/GenBank/DDBJ whole genome shotgun (WGS) entry which is preliminary data.</text>
</comment>
<evidence type="ECO:0000313" key="2">
    <source>
        <dbReference type="EMBL" id="KAG8186500.1"/>
    </source>
</evidence>